<gene>
    <name evidence="1" type="ORF">EBB54_09345</name>
</gene>
<evidence type="ECO:0000313" key="2">
    <source>
        <dbReference type="Proteomes" id="UP000274920"/>
    </source>
</evidence>
<accession>A0A3R8LEA4</accession>
<name>A0A3R8LEA4_9FIRM</name>
<dbReference type="EMBL" id="RHJS01000002">
    <property type="protein sequence ID" value="RRK31547.1"/>
    <property type="molecule type" value="Genomic_DNA"/>
</dbReference>
<sequence length="174" mass="20361">MERNISVIKDVNGNQIVIVNDIRFKGKRNIDWDEVEQYLKQYVGEFIEIAESKEIIYIGSDLPDEYSGSKYTAKLKGTLAKAKANAAQGIPEIIEIAGNRRFRENLDRKHDRNAKYGWYRYDSRFAIPVFDENNDVLRYNVFHAELVIRHSENKKLYLYDIINIKKETSTPLEP</sequence>
<proteinExistence type="predicted"/>
<keyword evidence="2" id="KW-1185">Reference proteome</keyword>
<dbReference type="Proteomes" id="UP000274920">
    <property type="component" value="Unassembled WGS sequence"/>
</dbReference>
<dbReference type="RefSeq" id="WP_125127191.1">
    <property type="nucleotide sequence ID" value="NZ_RHJS01000002.1"/>
</dbReference>
<reference evidence="1" key="1">
    <citation type="submission" date="2018-10" db="EMBL/GenBank/DDBJ databases">
        <title>Schaedlerella arabinophila gen. nov. sp. nov., isolated from the mouse intestinal tract and comparative analysis with the genome of the closely related altered Schaedler flora strain ASF502.</title>
        <authorList>
            <person name="Miyake S."/>
            <person name="Soh M."/>
            <person name="Seedorf H."/>
        </authorList>
    </citation>
    <scope>NUCLEOTIDE SEQUENCE [LARGE SCALE GENOMIC DNA]</scope>
    <source>
        <strain evidence="1">DSM 106076</strain>
    </source>
</reference>
<organism evidence="1 2">
    <name type="scientific">Schaedlerella arabinosiphila</name>
    <dbReference type="NCBI Taxonomy" id="2044587"/>
    <lineage>
        <taxon>Bacteria</taxon>
        <taxon>Bacillati</taxon>
        <taxon>Bacillota</taxon>
        <taxon>Clostridia</taxon>
        <taxon>Lachnospirales</taxon>
        <taxon>Lachnospiraceae</taxon>
        <taxon>Schaedlerella</taxon>
    </lineage>
</organism>
<evidence type="ECO:0000313" key="1">
    <source>
        <dbReference type="EMBL" id="RRK31547.1"/>
    </source>
</evidence>
<protein>
    <submittedName>
        <fullName evidence="1">Uncharacterized protein</fullName>
    </submittedName>
</protein>
<comment type="caution">
    <text evidence="1">The sequence shown here is derived from an EMBL/GenBank/DDBJ whole genome shotgun (WGS) entry which is preliminary data.</text>
</comment>
<dbReference type="AlphaFoldDB" id="A0A3R8LEA4"/>